<evidence type="ECO:0000313" key="2">
    <source>
        <dbReference type="EMBL" id="GHC13287.1"/>
    </source>
</evidence>
<reference evidence="2" key="2">
    <citation type="submission" date="2020-09" db="EMBL/GenBank/DDBJ databases">
        <authorList>
            <person name="Sun Q."/>
            <person name="Kim S."/>
        </authorList>
    </citation>
    <scope>NUCLEOTIDE SEQUENCE</scope>
    <source>
        <strain evidence="2">KCTC 12870</strain>
    </source>
</reference>
<organism evidence="2 3">
    <name type="scientific">Cerasicoccus arenae</name>
    <dbReference type="NCBI Taxonomy" id="424488"/>
    <lineage>
        <taxon>Bacteria</taxon>
        <taxon>Pseudomonadati</taxon>
        <taxon>Verrucomicrobiota</taxon>
        <taxon>Opitutia</taxon>
        <taxon>Puniceicoccales</taxon>
        <taxon>Cerasicoccaceae</taxon>
        <taxon>Cerasicoccus</taxon>
    </lineage>
</organism>
<sequence length="347" mass="39032">MKLKRTRYASAAALTAFILMQINADAFEPTQKTEDIIESIGVCTHWDYPNSPYGFAYSEAKNRLEEVGVRYIRDRFTIRTVELFEDLGVKSTVTMLPDMDSYLNKIRNNPEAVVAVEGLNETDEDPNSGFPQATRIAQADLYNAIKLNLSTHHLPVIAPSIAYRLNNNILAPLDYFDYSVMHSYASGGLPSSVDPFMESANKVLGSNVYLKPVVATECGYHTAFGRVESQPPGVPESVHAKYILRLLCEYFNRGITRTHLYEFIDSYEHSRNGNVSEANYGLLRYDLSRKPAFNALRNFITLLEDENSNFRPQALDVNIQSDSPSIHYTILQKSVSVRASTAFLDSL</sequence>
<keyword evidence="3" id="KW-1185">Reference proteome</keyword>
<dbReference type="AlphaFoldDB" id="A0A8J3DKU6"/>
<evidence type="ECO:0000313" key="3">
    <source>
        <dbReference type="Proteomes" id="UP000642829"/>
    </source>
</evidence>
<gene>
    <name evidence="2" type="ORF">GCM10007047_33250</name>
</gene>
<evidence type="ECO:0000256" key="1">
    <source>
        <dbReference type="SAM" id="SignalP"/>
    </source>
</evidence>
<dbReference type="EMBL" id="BMXG01000032">
    <property type="protein sequence ID" value="GHC13287.1"/>
    <property type="molecule type" value="Genomic_DNA"/>
</dbReference>
<dbReference type="Gene3D" id="3.20.20.80">
    <property type="entry name" value="Glycosidases"/>
    <property type="match status" value="1"/>
</dbReference>
<proteinExistence type="predicted"/>
<feature type="chain" id="PRO_5035263880" evidence="1">
    <location>
        <begin position="27"/>
        <end position="347"/>
    </location>
</feature>
<protein>
    <submittedName>
        <fullName evidence="2">Uncharacterized protein</fullName>
    </submittedName>
</protein>
<feature type="signal peptide" evidence="1">
    <location>
        <begin position="1"/>
        <end position="26"/>
    </location>
</feature>
<keyword evidence="1" id="KW-0732">Signal</keyword>
<accession>A0A8J3DKU6</accession>
<comment type="caution">
    <text evidence="2">The sequence shown here is derived from an EMBL/GenBank/DDBJ whole genome shotgun (WGS) entry which is preliminary data.</text>
</comment>
<name>A0A8J3DKU6_9BACT</name>
<reference evidence="2" key="1">
    <citation type="journal article" date="2014" name="Int. J. Syst. Evol. Microbiol.">
        <title>Complete genome sequence of Corynebacterium casei LMG S-19264T (=DSM 44701T), isolated from a smear-ripened cheese.</title>
        <authorList>
            <consortium name="US DOE Joint Genome Institute (JGI-PGF)"/>
            <person name="Walter F."/>
            <person name="Albersmeier A."/>
            <person name="Kalinowski J."/>
            <person name="Ruckert C."/>
        </authorList>
    </citation>
    <scope>NUCLEOTIDE SEQUENCE</scope>
    <source>
        <strain evidence="2">KCTC 12870</strain>
    </source>
</reference>
<dbReference type="RefSeq" id="WP_189517387.1">
    <property type="nucleotide sequence ID" value="NZ_BMXG01000032.1"/>
</dbReference>
<dbReference type="Proteomes" id="UP000642829">
    <property type="component" value="Unassembled WGS sequence"/>
</dbReference>
<dbReference type="SUPFAM" id="SSF51445">
    <property type="entry name" value="(Trans)glycosidases"/>
    <property type="match status" value="1"/>
</dbReference>
<dbReference type="InterPro" id="IPR017853">
    <property type="entry name" value="GH"/>
</dbReference>